<reference evidence="2" key="1">
    <citation type="journal article" date="2022" name="bioRxiv">
        <title>Sequencing and chromosome-scale assembly of the giantPleurodeles waltlgenome.</title>
        <authorList>
            <person name="Brown T."/>
            <person name="Elewa A."/>
            <person name="Iarovenko S."/>
            <person name="Subramanian E."/>
            <person name="Araus A.J."/>
            <person name="Petzold A."/>
            <person name="Susuki M."/>
            <person name="Suzuki K.-i.T."/>
            <person name="Hayashi T."/>
            <person name="Toyoda A."/>
            <person name="Oliveira C."/>
            <person name="Osipova E."/>
            <person name="Leigh N.D."/>
            <person name="Simon A."/>
            <person name="Yun M.H."/>
        </authorList>
    </citation>
    <scope>NUCLEOTIDE SEQUENCE</scope>
    <source>
        <strain evidence="2">20211129_DDA</strain>
        <tissue evidence="2">Liver</tissue>
    </source>
</reference>
<evidence type="ECO:0000313" key="3">
    <source>
        <dbReference type="Proteomes" id="UP001066276"/>
    </source>
</evidence>
<feature type="region of interest" description="Disordered" evidence="1">
    <location>
        <begin position="13"/>
        <end position="32"/>
    </location>
</feature>
<dbReference type="Proteomes" id="UP001066276">
    <property type="component" value="Chromosome 12"/>
</dbReference>
<name>A0AAV7KR53_PLEWA</name>
<dbReference type="EMBL" id="JANPWB010000016">
    <property type="protein sequence ID" value="KAJ1080904.1"/>
    <property type="molecule type" value="Genomic_DNA"/>
</dbReference>
<keyword evidence="3" id="KW-1185">Reference proteome</keyword>
<dbReference type="AlphaFoldDB" id="A0AAV7KR53"/>
<gene>
    <name evidence="2" type="ORF">NDU88_001093</name>
</gene>
<sequence length="91" mass="10019">MNTATLMLPERPTVETLPSDANGRGARGGRQTGLKYERWARAHWTALKSLVDIREVSARSLKRPHDAATPPPLTLNETGPRAFLGCRKLAD</sequence>
<organism evidence="2 3">
    <name type="scientific">Pleurodeles waltl</name>
    <name type="common">Iberian ribbed newt</name>
    <dbReference type="NCBI Taxonomy" id="8319"/>
    <lineage>
        <taxon>Eukaryota</taxon>
        <taxon>Metazoa</taxon>
        <taxon>Chordata</taxon>
        <taxon>Craniata</taxon>
        <taxon>Vertebrata</taxon>
        <taxon>Euteleostomi</taxon>
        <taxon>Amphibia</taxon>
        <taxon>Batrachia</taxon>
        <taxon>Caudata</taxon>
        <taxon>Salamandroidea</taxon>
        <taxon>Salamandridae</taxon>
        <taxon>Pleurodelinae</taxon>
        <taxon>Pleurodeles</taxon>
    </lineage>
</organism>
<evidence type="ECO:0000256" key="1">
    <source>
        <dbReference type="SAM" id="MobiDB-lite"/>
    </source>
</evidence>
<evidence type="ECO:0000313" key="2">
    <source>
        <dbReference type="EMBL" id="KAJ1080904.1"/>
    </source>
</evidence>
<protein>
    <submittedName>
        <fullName evidence="2">Uncharacterized protein</fullName>
    </submittedName>
</protein>
<proteinExistence type="predicted"/>
<comment type="caution">
    <text evidence="2">The sequence shown here is derived from an EMBL/GenBank/DDBJ whole genome shotgun (WGS) entry which is preliminary data.</text>
</comment>
<accession>A0AAV7KR53</accession>